<evidence type="ECO:0000259" key="12">
    <source>
        <dbReference type="PROSITE" id="PS50109"/>
    </source>
</evidence>
<evidence type="ECO:0000256" key="4">
    <source>
        <dbReference type="ARBA" id="ARBA00022553"/>
    </source>
</evidence>
<dbReference type="CDD" id="cd00082">
    <property type="entry name" value="HisKA"/>
    <property type="match status" value="1"/>
</dbReference>
<organism evidence="14 15">
    <name type="scientific">Nonomuraea salmonea</name>
    <dbReference type="NCBI Taxonomy" id="46181"/>
    <lineage>
        <taxon>Bacteria</taxon>
        <taxon>Bacillati</taxon>
        <taxon>Actinomycetota</taxon>
        <taxon>Actinomycetes</taxon>
        <taxon>Streptosporangiales</taxon>
        <taxon>Streptosporangiaceae</taxon>
        <taxon>Nonomuraea</taxon>
    </lineage>
</organism>
<dbReference type="Gene3D" id="6.10.340.10">
    <property type="match status" value="1"/>
</dbReference>
<dbReference type="SMART" id="SM00304">
    <property type="entry name" value="HAMP"/>
    <property type="match status" value="1"/>
</dbReference>
<dbReference type="GO" id="GO:0016301">
    <property type="term" value="F:kinase activity"/>
    <property type="evidence" value="ECO:0007669"/>
    <property type="project" value="UniProtKB-KW"/>
</dbReference>
<dbReference type="Gene3D" id="1.10.287.130">
    <property type="match status" value="1"/>
</dbReference>
<keyword evidence="9" id="KW-0902">Two-component regulatory system</keyword>
<keyword evidence="6" id="KW-0812">Transmembrane</keyword>
<evidence type="ECO:0000313" key="15">
    <source>
        <dbReference type="Proteomes" id="UP001589568"/>
    </source>
</evidence>
<keyword evidence="4" id="KW-0597">Phosphoprotein</keyword>
<dbReference type="CDD" id="cd06225">
    <property type="entry name" value="HAMP"/>
    <property type="match status" value="1"/>
</dbReference>
<evidence type="ECO:0000256" key="6">
    <source>
        <dbReference type="ARBA" id="ARBA00022692"/>
    </source>
</evidence>
<evidence type="ECO:0000256" key="7">
    <source>
        <dbReference type="ARBA" id="ARBA00022777"/>
    </source>
</evidence>
<dbReference type="InterPro" id="IPR050428">
    <property type="entry name" value="TCS_sensor_his_kinase"/>
</dbReference>
<dbReference type="Pfam" id="PF00512">
    <property type="entry name" value="HisKA"/>
    <property type="match status" value="1"/>
</dbReference>
<reference evidence="14 15" key="1">
    <citation type="submission" date="2024-09" db="EMBL/GenBank/DDBJ databases">
        <authorList>
            <person name="Sun Q."/>
            <person name="Mori K."/>
        </authorList>
    </citation>
    <scope>NUCLEOTIDE SEQUENCE [LARGE SCALE GENOMIC DNA]</scope>
    <source>
        <strain evidence="14 15">JCM 3324</strain>
    </source>
</reference>
<feature type="domain" description="Histidine kinase" evidence="12">
    <location>
        <begin position="239"/>
        <end position="445"/>
    </location>
</feature>
<evidence type="ECO:0000256" key="1">
    <source>
        <dbReference type="ARBA" id="ARBA00000085"/>
    </source>
</evidence>
<dbReference type="SMART" id="SM00388">
    <property type="entry name" value="HisKA"/>
    <property type="match status" value="1"/>
</dbReference>
<evidence type="ECO:0000259" key="13">
    <source>
        <dbReference type="PROSITE" id="PS50885"/>
    </source>
</evidence>
<comment type="caution">
    <text evidence="14">The sequence shown here is derived from an EMBL/GenBank/DDBJ whole genome shotgun (WGS) entry which is preliminary data.</text>
</comment>
<dbReference type="InterPro" id="IPR003660">
    <property type="entry name" value="HAMP_dom"/>
</dbReference>
<evidence type="ECO:0000256" key="3">
    <source>
        <dbReference type="ARBA" id="ARBA00012438"/>
    </source>
</evidence>
<dbReference type="InterPro" id="IPR036097">
    <property type="entry name" value="HisK_dim/P_sf"/>
</dbReference>
<dbReference type="InterPro" id="IPR003661">
    <property type="entry name" value="HisK_dim/P_dom"/>
</dbReference>
<keyword evidence="5" id="KW-0808">Transferase</keyword>
<evidence type="ECO:0000256" key="5">
    <source>
        <dbReference type="ARBA" id="ARBA00022679"/>
    </source>
</evidence>
<evidence type="ECO:0000256" key="9">
    <source>
        <dbReference type="ARBA" id="ARBA00023012"/>
    </source>
</evidence>
<dbReference type="EMBL" id="JBHMCF010000029">
    <property type="protein sequence ID" value="MFB9472615.1"/>
    <property type="molecule type" value="Genomic_DNA"/>
</dbReference>
<dbReference type="InterPro" id="IPR036890">
    <property type="entry name" value="HATPase_C_sf"/>
</dbReference>
<feature type="domain" description="HAMP" evidence="13">
    <location>
        <begin position="178"/>
        <end position="231"/>
    </location>
</feature>
<gene>
    <name evidence="14" type="ORF">ACFFR3_24195</name>
</gene>
<dbReference type="PANTHER" id="PTHR45436:SF5">
    <property type="entry name" value="SENSOR HISTIDINE KINASE TRCS"/>
    <property type="match status" value="1"/>
</dbReference>
<evidence type="ECO:0000256" key="8">
    <source>
        <dbReference type="ARBA" id="ARBA00022989"/>
    </source>
</evidence>
<sequence length="485" mass="52136">MTRSWKSSIRARYTVAAAVFSLIILGALGATLDLVVRNHLQTTAFDQVERVASQWSATARGGVLPRPIPAYAPVELIQVVDAGHHVVDASKQASSTVPLSWMRPPPDDRFQHAVECRPEGDCLALMAIRLTPEADAGVVYAARPEAELIAGGGLELAIGGAIAFLVGMTAYRTWTLVGRTLRPVAAIRSRISEITVSDLSLRVPVPHGDDEIAQLATTANQTLARLEDAVEQQRRFASTTSHELRTPIAGLRTQLEEAVHYPGDIDPHETIRNALASTDRLEAIVDDLLQMARLRQGDPAPPESVDLADLIRAEVANLPRRVPIAVEARQGVIVRGSRVQLARVLNNLLANAQRHAGSGVDVTLTVADGQAVLAVTDDGPGVPPAHRERIFERFVRLDDGRRRDPGGSGLGLAISRDIAHTHHGSLRVEDSPAGARFVLRLPLAKQAESRPGDGRGQGGPAGERLPMRCLKPSRLVDPRSVTDAP</sequence>
<dbReference type="EC" id="2.7.13.3" evidence="3"/>
<comment type="subcellular location">
    <subcellularLocation>
        <location evidence="2">Cell membrane</location>
    </subcellularLocation>
</comment>
<comment type="catalytic activity">
    <reaction evidence="1">
        <text>ATP + protein L-histidine = ADP + protein N-phospho-L-histidine.</text>
        <dbReference type="EC" id="2.7.13.3"/>
    </reaction>
</comment>
<dbReference type="PANTHER" id="PTHR45436">
    <property type="entry name" value="SENSOR HISTIDINE KINASE YKOH"/>
    <property type="match status" value="1"/>
</dbReference>
<keyword evidence="10" id="KW-0472">Membrane</keyword>
<dbReference type="PROSITE" id="PS50885">
    <property type="entry name" value="HAMP"/>
    <property type="match status" value="1"/>
</dbReference>
<feature type="region of interest" description="Disordered" evidence="11">
    <location>
        <begin position="442"/>
        <end position="485"/>
    </location>
</feature>
<protein>
    <recommendedName>
        <fullName evidence="3">histidine kinase</fullName>
        <ecNumber evidence="3">2.7.13.3</ecNumber>
    </recommendedName>
</protein>
<keyword evidence="15" id="KW-1185">Reference proteome</keyword>
<evidence type="ECO:0000313" key="14">
    <source>
        <dbReference type="EMBL" id="MFB9472615.1"/>
    </source>
</evidence>
<dbReference type="InterPro" id="IPR004358">
    <property type="entry name" value="Sig_transdc_His_kin-like_C"/>
</dbReference>
<dbReference type="Proteomes" id="UP001589568">
    <property type="component" value="Unassembled WGS sequence"/>
</dbReference>
<keyword evidence="7 14" id="KW-0418">Kinase</keyword>
<dbReference type="SMART" id="SM00387">
    <property type="entry name" value="HATPase_c"/>
    <property type="match status" value="1"/>
</dbReference>
<evidence type="ECO:0000256" key="11">
    <source>
        <dbReference type="SAM" id="MobiDB-lite"/>
    </source>
</evidence>
<dbReference type="RefSeq" id="WP_379483889.1">
    <property type="nucleotide sequence ID" value="NZ_JBHMCF010000029.1"/>
</dbReference>
<dbReference type="Gene3D" id="3.30.565.10">
    <property type="entry name" value="Histidine kinase-like ATPase, C-terminal domain"/>
    <property type="match status" value="1"/>
</dbReference>
<accession>A0ABV5NQQ2</accession>
<dbReference type="SUPFAM" id="SSF158472">
    <property type="entry name" value="HAMP domain-like"/>
    <property type="match status" value="1"/>
</dbReference>
<dbReference type="InterPro" id="IPR003594">
    <property type="entry name" value="HATPase_dom"/>
</dbReference>
<dbReference type="PRINTS" id="PR00344">
    <property type="entry name" value="BCTRLSENSOR"/>
</dbReference>
<evidence type="ECO:0000256" key="2">
    <source>
        <dbReference type="ARBA" id="ARBA00004236"/>
    </source>
</evidence>
<dbReference type="SUPFAM" id="SSF55874">
    <property type="entry name" value="ATPase domain of HSP90 chaperone/DNA topoisomerase II/histidine kinase"/>
    <property type="match status" value="1"/>
</dbReference>
<dbReference type="Pfam" id="PF02518">
    <property type="entry name" value="HATPase_c"/>
    <property type="match status" value="1"/>
</dbReference>
<proteinExistence type="predicted"/>
<keyword evidence="8" id="KW-1133">Transmembrane helix</keyword>
<dbReference type="SUPFAM" id="SSF47384">
    <property type="entry name" value="Homodimeric domain of signal transducing histidine kinase"/>
    <property type="match status" value="1"/>
</dbReference>
<evidence type="ECO:0000256" key="10">
    <source>
        <dbReference type="ARBA" id="ARBA00023136"/>
    </source>
</evidence>
<dbReference type="Pfam" id="PF00672">
    <property type="entry name" value="HAMP"/>
    <property type="match status" value="1"/>
</dbReference>
<dbReference type="PROSITE" id="PS50109">
    <property type="entry name" value="HIS_KIN"/>
    <property type="match status" value="1"/>
</dbReference>
<name>A0ABV5NQQ2_9ACTN</name>
<dbReference type="InterPro" id="IPR005467">
    <property type="entry name" value="His_kinase_dom"/>
</dbReference>